<evidence type="ECO:0000313" key="1">
    <source>
        <dbReference type="EMBL" id="MFC4386526.1"/>
    </source>
</evidence>
<evidence type="ECO:0000313" key="2">
    <source>
        <dbReference type="Proteomes" id="UP001595880"/>
    </source>
</evidence>
<keyword evidence="2" id="KW-1185">Reference proteome</keyword>
<proteinExistence type="predicted"/>
<reference evidence="2" key="1">
    <citation type="journal article" date="2019" name="Int. J. Syst. Evol. Microbiol.">
        <title>The Global Catalogue of Microorganisms (GCM) 10K type strain sequencing project: providing services to taxonomists for standard genome sequencing and annotation.</title>
        <authorList>
            <consortium name="The Broad Institute Genomics Platform"/>
            <consortium name="The Broad Institute Genome Sequencing Center for Infectious Disease"/>
            <person name="Wu L."/>
            <person name="Ma J."/>
        </authorList>
    </citation>
    <scope>NUCLEOTIDE SEQUENCE [LARGE SCALE GENOMIC DNA]</scope>
    <source>
        <strain evidence="2">KACC 14058</strain>
    </source>
</reference>
<dbReference type="NCBIfam" id="NF038310">
    <property type="entry name" value="lysogeny_AimR"/>
    <property type="match status" value="1"/>
</dbReference>
<organism evidence="1 2">
    <name type="scientific">Gracilibacillus marinus</name>
    <dbReference type="NCBI Taxonomy" id="630535"/>
    <lineage>
        <taxon>Bacteria</taxon>
        <taxon>Bacillati</taxon>
        <taxon>Bacillota</taxon>
        <taxon>Bacilli</taxon>
        <taxon>Bacillales</taxon>
        <taxon>Bacillaceae</taxon>
        <taxon>Gracilibacillus</taxon>
    </lineage>
</organism>
<sequence>MGNSKRYDGIINSYLESRTGLELHQFISMVQLSNDESRMIELVKDFCQQSHSNLDNRLALEFFYLHGCHEELTYFIHINKESDNPLNRLYANYYQHMSHASLNRKIDEIIEMTPSILTSDLGLQCLHYFLYAEIDITRKQYDRLGYYLNKIQTLLQKIDNPLLATSFNIRTHILLFMYYWKRNELILARKHAYRVLQHPDYSLQKAKLHIYLGLSYIYEDFEAAIYHIDEATLLAKRLENKEIVSYIADFAKPFICAHFGQIEGIMTTNPIEQAHIEIAKGNQMKARNILEQLSVETPFTQYYLGLATNNQKYFIHSFEGFMEQRGDHFFAKLPLHATEMVGL</sequence>
<comment type="caution">
    <text evidence="1">The sequence shown here is derived from an EMBL/GenBank/DDBJ whole genome shotgun (WGS) entry which is preliminary data.</text>
</comment>
<dbReference type="Proteomes" id="UP001595880">
    <property type="component" value="Unassembled WGS sequence"/>
</dbReference>
<accession>A0ABV8VPY1</accession>
<dbReference type="Pfam" id="PF22871">
    <property type="entry name" value="AimR"/>
    <property type="match status" value="1"/>
</dbReference>
<protein>
    <submittedName>
        <fullName evidence="1">AimR family lysis-lysogeny pheromone receptor</fullName>
    </submittedName>
</protein>
<keyword evidence="1" id="KW-0675">Receptor</keyword>
<dbReference type="InterPro" id="IPR047705">
    <property type="entry name" value="AimR-like"/>
</dbReference>
<dbReference type="RefSeq" id="WP_390195198.1">
    <property type="nucleotide sequence ID" value="NZ_JBHSDV010000001.1"/>
</dbReference>
<name>A0ABV8VPY1_9BACI</name>
<dbReference type="EMBL" id="JBHSDV010000001">
    <property type="protein sequence ID" value="MFC4386526.1"/>
    <property type="molecule type" value="Genomic_DNA"/>
</dbReference>
<gene>
    <name evidence="1" type="ORF">ACFOZ1_01755</name>
</gene>